<keyword evidence="2" id="KW-1185">Reference proteome</keyword>
<feature type="transmembrane region" description="Helical" evidence="1">
    <location>
        <begin position="94"/>
        <end position="115"/>
    </location>
</feature>
<reference evidence="3" key="1">
    <citation type="submission" date="2022-11" db="UniProtKB">
        <authorList>
            <consortium name="WormBaseParasite"/>
        </authorList>
    </citation>
    <scope>IDENTIFICATION</scope>
</reference>
<proteinExistence type="predicted"/>
<name>A0A914EK92_9BILA</name>
<dbReference type="AlphaFoldDB" id="A0A914EK92"/>
<keyword evidence="1" id="KW-0472">Membrane</keyword>
<keyword evidence="1" id="KW-0812">Transmembrane</keyword>
<sequence>MPFTWHLIAIGGEIVPHNNNTLVLGYYFVEDINVPGQVPGSDSLNPRYKLIFLAIAGFTGFIMNLYTVIILIKRRKEILSSNNITNTKDSEIKLFLFAVFLFIMHLGVMALRWSLIII</sequence>
<accession>A0A914EK92</accession>
<evidence type="ECO:0000256" key="1">
    <source>
        <dbReference type="SAM" id="Phobius"/>
    </source>
</evidence>
<feature type="transmembrane region" description="Helical" evidence="1">
    <location>
        <begin position="50"/>
        <end position="73"/>
    </location>
</feature>
<organism evidence="2 3">
    <name type="scientific">Acrobeloides nanus</name>
    <dbReference type="NCBI Taxonomy" id="290746"/>
    <lineage>
        <taxon>Eukaryota</taxon>
        <taxon>Metazoa</taxon>
        <taxon>Ecdysozoa</taxon>
        <taxon>Nematoda</taxon>
        <taxon>Chromadorea</taxon>
        <taxon>Rhabditida</taxon>
        <taxon>Tylenchina</taxon>
        <taxon>Cephalobomorpha</taxon>
        <taxon>Cephaloboidea</taxon>
        <taxon>Cephalobidae</taxon>
        <taxon>Acrobeloides</taxon>
    </lineage>
</organism>
<evidence type="ECO:0000313" key="2">
    <source>
        <dbReference type="Proteomes" id="UP000887540"/>
    </source>
</evidence>
<evidence type="ECO:0000313" key="3">
    <source>
        <dbReference type="WBParaSite" id="ACRNAN_scaffold8331.g11350.t1"/>
    </source>
</evidence>
<dbReference type="Proteomes" id="UP000887540">
    <property type="component" value="Unplaced"/>
</dbReference>
<protein>
    <submittedName>
        <fullName evidence="3">Uncharacterized protein</fullName>
    </submittedName>
</protein>
<dbReference type="WBParaSite" id="ACRNAN_scaffold8331.g11350.t1">
    <property type="protein sequence ID" value="ACRNAN_scaffold8331.g11350.t1"/>
    <property type="gene ID" value="ACRNAN_scaffold8331.g11350"/>
</dbReference>
<keyword evidence="1" id="KW-1133">Transmembrane helix</keyword>